<dbReference type="PANTHER" id="PTHR11461">
    <property type="entry name" value="SERINE PROTEASE INHIBITOR, SERPIN"/>
    <property type="match status" value="1"/>
</dbReference>
<keyword evidence="9" id="KW-0812">Transmembrane</keyword>
<dbReference type="GO" id="GO:0004867">
    <property type="term" value="F:serine-type endopeptidase inhibitor activity"/>
    <property type="evidence" value="ECO:0007669"/>
    <property type="project" value="UniProtKB-KW"/>
</dbReference>
<keyword evidence="12" id="KW-1185">Reference proteome</keyword>
<keyword evidence="9" id="KW-1133">Transmembrane helix</keyword>
<keyword evidence="3" id="KW-0964">Secreted</keyword>
<feature type="region of interest" description="Disordered" evidence="8">
    <location>
        <begin position="395"/>
        <end position="421"/>
    </location>
</feature>
<feature type="compositionally biased region" description="Low complexity" evidence="8">
    <location>
        <begin position="404"/>
        <end position="421"/>
    </location>
</feature>
<feature type="compositionally biased region" description="Low complexity" evidence="8">
    <location>
        <begin position="1"/>
        <end position="25"/>
    </location>
</feature>
<dbReference type="InterPro" id="IPR042178">
    <property type="entry name" value="Serpin_sf_1"/>
</dbReference>
<dbReference type="SMART" id="SM00093">
    <property type="entry name" value="SERPIN"/>
    <property type="match status" value="1"/>
</dbReference>
<evidence type="ECO:0000256" key="3">
    <source>
        <dbReference type="ARBA" id="ARBA00022525"/>
    </source>
</evidence>
<dbReference type="InterPro" id="IPR023795">
    <property type="entry name" value="Serpin_CS"/>
</dbReference>
<keyword evidence="5" id="KW-0722">Serine protease inhibitor</keyword>
<evidence type="ECO:0000256" key="8">
    <source>
        <dbReference type="SAM" id="MobiDB-lite"/>
    </source>
</evidence>
<feature type="domain" description="Serpin" evidence="10">
    <location>
        <begin position="81"/>
        <end position="454"/>
    </location>
</feature>
<dbReference type="InterPro" id="IPR023796">
    <property type="entry name" value="Serpin_dom"/>
</dbReference>
<dbReference type="InterPro" id="IPR000215">
    <property type="entry name" value="Serpin_fam"/>
</dbReference>
<dbReference type="GO" id="GO:0005615">
    <property type="term" value="C:extracellular space"/>
    <property type="evidence" value="ECO:0007669"/>
    <property type="project" value="InterPro"/>
</dbReference>
<evidence type="ECO:0000256" key="4">
    <source>
        <dbReference type="ARBA" id="ARBA00022690"/>
    </source>
</evidence>
<dbReference type="AlphaFoldDB" id="A0A9J6E1P1"/>
<evidence type="ECO:0000256" key="6">
    <source>
        <dbReference type="ARBA" id="ARBA00023180"/>
    </source>
</evidence>
<accession>A0A9J6E1P1</accession>
<feature type="region of interest" description="Disordered" evidence="8">
    <location>
        <begin position="1"/>
        <end position="68"/>
    </location>
</feature>
<gene>
    <name evidence="11" type="ORF">HPB51_014175</name>
</gene>
<keyword evidence="4" id="KW-0646">Protease inhibitor</keyword>
<evidence type="ECO:0000313" key="12">
    <source>
        <dbReference type="Proteomes" id="UP000821866"/>
    </source>
</evidence>
<dbReference type="CDD" id="cd00172">
    <property type="entry name" value="serpin"/>
    <property type="match status" value="1"/>
</dbReference>
<dbReference type="PROSITE" id="PS00284">
    <property type="entry name" value="SERPIN"/>
    <property type="match status" value="1"/>
</dbReference>
<keyword evidence="6" id="KW-0325">Glycoprotein</keyword>
<dbReference type="VEuPathDB" id="VectorBase:LOC119168534"/>
<comment type="similarity">
    <text evidence="2 7">Belongs to the serpin family.</text>
</comment>
<dbReference type="InterPro" id="IPR042185">
    <property type="entry name" value="Serpin_sf_2"/>
</dbReference>
<evidence type="ECO:0000256" key="5">
    <source>
        <dbReference type="ARBA" id="ARBA00022900"/>
    </source>
</evidence>
<evidence type="ECO:0000313" key="11">
    <source>
        <dbReference type="EMBL" id="KAH8028220.1"/>
    </source>
</evidence>
<dbReference type="PANTHER" id="PTHR11461:SF211">
    <property type="entry name" value="GH10112P-RELATED"/>
    <property type="match status" value="1"/>
</dbReference>
<evidence type="ECO:0000256" key="7">
    <source>
        <dbReference type="RuleBase" id="RU000411"/>
    </source>
</evidence>
<protein>
    <recommendedName>
        <fullName evidence="10">Serpin domain-containing protein</fullName>
    </recommendedName>
</protein>
<dbReference type="Gene3D" id="2.30.39.10">
    <property type="entry name" value="Alpha-1-antitrypsin, domain 1"/>
    <property type="match status" value="1"/>
</dbReference>
<dbReference type="InterPro" id="IPR036186">
    <property type="entry name" value="Serpin_sf"/>
</dbReference>
<dbReference type="Pfam" id="PF00079">
    <property type="entry name" value="Serpin"/>
    <property type="match status" value="1"/>
</dbReference>
<sequence>MEKGASQKAEQPSQKQQQQQKQQQEGRTSSPVQARTPTTTPMSPAQPSGEHERRDPTAPMTPEEVAASAPTMTSALLAFTIELHQKLREVGGSRNVLFSPFLAAGALIALFHGARGRAARHLARLLHLDESDAPRAVAYFARCHDQLFASWPNHHRQGFNATHDLALIRDRNLNMLAAYIASLSPWCRTEPDFFESDMGSAVIRMDLWIRALTAFAFREYTVFEFPPTMGREPVLLVSIAVLFVKGRWRHRFEPGTGDFHETPTRMRSVRVMRRRGKFRIGDCGDLDAMVLEIPYQDPSKTMVVFLPSMERLATFEHSLTPAKLLRCLANLQEREVEVTMPVLRLKRHTEMARIVSMLSAPEVFKSRGQLGGMSDDKSLFVSTLTHVTVFHANTRGGKPQVPLTSEPPSTTRPTPATTRATPEPVRFTVDRPFMFLVMNKDPDAVLVLGSVKRVSSRKTKVPPIN</sequence>
<reference evidence="11" key="2">
    <citation type="submission" date="2021-09" db="EMBL/GenBank/DDBJ databases">
        <authorList>
            <person name="Jia N."/>
            <person name="Wang J."/>
            <person name="Shi W."/>
            <person name="Du L."/>
            <person name="Sun Y."/>
            <person name="Zhan W."/>
            <person name="Jiang J."/>
            <person name="Wang Q."/>
            <person name="Zhang B."/>
            <person name="Ji P."/>
            <person name="Sakyi L.B."/>
            <person name="Cui X."/>
            <person name="Yuan T."/>
            <person name="Jiang B."/>
            <person name="Yang W."/>
            <person name="Lam T.T.-Y."/>
            <person name="Chang Q."/>
            <person name="Ding S."/>
            <person name="Wang X."/>
            <person name="Zhu J."/>
            <person name="Ruan X."/>
            <person name="Zhao L."/>
            <person name="Wei J."/>
            <person name="Que T."/>
            <person name="Du C."/>
            <person name="Cheng J."/>
            <person name="Dai P."/>
            <person name="Han X."/>
            <person name="Huang E."/>
            <person name="Gao Y."/>
            <person name="Liu J."/>
            <person name="Shao H."/>
            <person name="Ye R."/>
            <person name="Li L."/>
            <person name="Wei W."/>
            <person name="Wang X."/>
            <person name="Wang C."/>
            <person name="Huo Q."/>
            <person name="Li W."/>
            <person name="Guo W."/>
            <person name="Chen H."/>
            <person name="Chen S."/>
            <person name="Zhou L."/>
            <person name="Zhou L."/>
            <person name="Ni X."/>
            <person name="Tian J."/>
            <person name="Zhou Y."/>
            <person name="Sheng Y."/>
            <person name="Liu T."/>
            <person name="Pan Y."/>
            <person name="Xia L."/>
            <person name="Li J."/>
            <person name="Zhao F."/>
            <person name="Cao W."/>
        </authorList>
    </citation>
    <scope>NUCLEOTIDE SEQUENCE</scope>
    <source>
        <strain evidence="11">Rmic-2018</strain>
        <tissue evidence="11">Larvae</tissue>
    </source>
</reference>
<evidence type="ECO:0000256" key="2">
    <source>
        <dbReference type="ARBA" id="ARBA00009500"/>
    </source>
</evidence>
<dbReference type="Gene3D" id="3.30.497.10">
    <property type="entry name" value="Antithrombin, subunit I, domain 2"/>
    <property type="match status" value="1"/>
</dbReference>
<organism evidence="11 12">
    <name type="scientific">Rhipicephalus microplus</name>
    <name type="common">Cattle tick</name>
    <name type="synonym">Boophilus microplus</name>
    <dbReference type="NCBI Taxonomy" id="6941"/>
    <lineage>
        <taxon>Eukaryota</taxon>
        <taxon>Metazoa</taxon>
        <taxon>Ecdysozoa</taxon>
        <taxon>Arthropoda</taxon>
        <taxon>Chelicerata</taxon>
        <taxon>Arachnida</taxon>
        <taxon>Acari</taxon>
        <taxon>Parasitiformes</taxon>
        <taxon>Ixodida</taxon>
        <taxon>Ixodoidea</taxon>
        <taxon>Ixodidae</taxon>
        <taxon>Rhipicephalinae</taxon>
        <taxon>Rhipicephalus</taxon>
        <taxon>Boophilus</taxon>
    </lineage>
</organism>
<dbReference type="SUPFAM" id="SSF56574">
    <property type="entry name" value="Serpins"/>
    <property type="match status" value="1"/>
</dbReference>
<proteinExistence type="inferred from homology"/>
<comment type="caution">
    <text evidence="11">The sequence shown here is derived from an EMBL/GenBank/DDBJ whole genome shotgun (WGS) entry which is preliminary data.</text>
</comment>
<dbReference type="EMBL" id="JABSTU010000006">
    <property type="protein sequence ID" value="KAH8028220.1"/>
    <property type="molecule type" value="Genomic_DNA"/>
</dbReference>
<evidence type="ECO:0000256" key="1">
    <source>
        <dbReference type="ARBA" id="ARBA00004613"/>
    </source>
</evidence>
<evidence type="ECO:0000259" key="10">
    <source>
        <dbReference type="SMART" id="SM00093"/>
    </source>
</evidence>
<feature type="compositionally biased region" description="Polar residues" evidence="8">
    <location>
        <begin position="26"/>
        <end position="46"/>
    </location>
</feature>
<reference evidence="11" key="1">
    <citation type="journal article" date="2020" name="Cell">
        <title>Large-Scale Comparative Analyses of Tick Genomes Elucidate Their Genetic Diversity and Vector Capacities.</title>
        <authorList>
            <consortium name="Tick Genome and Microbiome Consortium (TIGMIC)"/>
            <person name="Jia N."/>
            <person name="Wang J."/>
            <person name="Shi W."/>
            <person name="Du L."/>
            <person name="Sun Y."/>
            <person name="Zhan W."/>
            <person name="Jiang J.F."/>
            <person name="Wang Q."/>
            <person name="Zhang B."/>
            <person name="Ji P."/>
            <person name="Bell-Sakyi L."/>
            <person name="Cui X.M."/>
            <person name="Yuan T.T."/>
            <person name="Jiang B.G."/>
            <person name="Yang W.F."/>
            <person name="Lam T.T."/>
            <person name="Chang Q.C."/>
            <person name="Ding S.J."/>
            <person name="Wang X.J."/>
            <person name="Zhu J.G."/>
            <person name="Ruan X.D."/>
            <person name="Zhao L."/>
            <person name="Wei J.T."/>
            <person name="Ye R.Z."/>
            <person name="Que T.C."/>
            <person name="Du C.H."/>
            <person name="Zhou Y.H."/>
            <person name="Cheng J.X."/>
            <person name="Dai P.F."/>
            <person name="Guo W.B."/>
            <person name="Han X.H."/>
            <person name="Huang E.J."/>
            <person name="Li L.F."/>
            <person name="Wei W."/>
            <person name="Gao Y.C."/>
            <person name="Liu J.Z."/>
            <person name="Shao H.Z."/>
            <person name="Wang X."/>
            <person name="Wang C.C."/>
            <person name="Yang T.C."/>
            <person name="Huo Q.B."/>
            <person name="Li W."/>
            <person name="Chen H.Y."/>
            <person name="Chen S.E."/>
            <person name="Zhou L.G."/>
            <person name="Ni X.B."/>
            <person name="Tian J.H."/>
            <person name="Sheng Y."/>
            <person name="Liu T."/>
            <person name="Pan Y.S."/>
            <person name="Xia L.Y."/>
            <person name="Li J."/>
            <person name="Zhao F."/>
            <person name="Cao W.C."/>
        </authorList>
    </citation>
    <scope>NUCLEOTIDE SEQUENCE</scope>
    <source>
        <strain evidence="11">Rmic-2018</strain>
    </source>
</reference>
<feature type="transmembrane region" description="Helical" evidence="9">
    <location>
        <begin position="96"/>
        <end position="114"/>
    </location>
</feature>
<dbReference type="Proteomes" id="UP000821866">
    <property type="component" value="Chromosome 4"/>
</dbReference>
<name>A0A9J6E1P1_RHIMP</name>
<evidence type="ECO:0000256" key="9">
    <source>
        <dbReference type="SAM" id="Phobius"/>
    </source>
</evidence>
<keyword evidence="9" id="KW-0472">Membrane</keyword>
<comment type="subcellular location">
    <subcellularLocation>
        <location evidence="1">Secreted</location>
    </subcellularLocation>
</comment>